<dbReference type="SMART" id="SM00304">
    <property type="entry name" value="HAMP"/>
    <property type="match status" value="2"/>
</dbReference>
<comment type="subcellular location">
    <subcellularLocation>
        <location evidence="1">Cell membrane</location>
        <topology evidence="1">Multi-pass membrane protein</topology>
    </subcellularLocation>
</comment>
<keyword evidence="7 9" id="KW-0807">Transducer</keyword>
<comment type="similarity">
    <text evidence="8">Belongs to the methyl-accepting chemotaxis (MCP) protein family.</text>
</comment>
<feature type="transmembrane region" description="Helical" evidence="10">
    <location>
        <begin position="290"/>
        <end position="312"/>
    </location>
</feature>
<dbReference type="Pfam" id="PF00672">
    <property type="entry name" value="HAMP"/>
    <property type="match status" value="1"/>
</dbReference>
<dbReference type="CDD" id="cd11386">
    <property type="entry name" value="MCP_signal"/>
    <property type="match status" value="1"/>
</dbReference>
<evidence type="ECO:0000313" key="13">
    <source>
        <dbReference type="EMBL" id="QXM07223.1"/>
    </source>
</evidence>
<evidence type="ECO:0000256" key="3">
    <source>
        <dbReference type="ARBA" id="ARBA00022500"/>
    </source>
</evidence>
<name>A0ABX8RDR3_9CLOT</name>
<evidence type="ECO:0000313" key="14">
    <source>
        <dbReference type="Proteomes" id="UP000886818"/>
    </source>
</evidence>
<dbReference type="PROSITE" id="PS50885">
    <property type="entry name" value="HAMP"/>
    <property type="match status" value="1"/>
</dbReference>
<keyword evidence="6 10" id="KW-0472">Membrane</keyword>
<keyword evidence="4 10" id="KW-0812">Transmembrane</keyword>
<dbReference type="RefSeq" id="WP_218283909.1">
    <property type="nucleotide sequence ID" value="NZ_CP078093.1"/>
</dbReference>
<evidence type="ECO:0000256" key="10">
    <source>
        <dbReference type="SAM" id="Phobius"/>
    </source>
</evidence>
<proteinExistence type="inferred from homology"/>
<dbReference type="EMBL" id="CP078093">
    <property type="protein sequence ID" value="QXM07223.1"/>
    <property type="molecule type" value="Genomic_DNA"/>
</dbReference>
<dbReference type="InterPro" id="IPR033479">
    <property type="entry name" value="dCache_1"/>
</dbReference>
<evidence type="ECO:0000256" key="9">
    <source>
        <dbReference type="PROSITE-ProRule" id="PRU00284"/>
    </source>
</evidence>
<dbReference type="PANTHER" id="PTHR32089:SF112">
    <property type="entry name" value="LYSOZYME-LIKE PROTEIN-RELATED"/>
    <property type="match status" value="1"/>
</dbReference>
<evidence type="ECO:0000256" key="7">
    <source>
        <dbReference type="ARBA" id="ARBA00023224"/>
    </source>
</evidence>
<dbReference type="InterPro" id="IPR004089">
    <property type="entry name" value="MCPsignal_dom"/>
</dbReference>
<evidence type="ECO:0000259" key="12">
    <source>
        <dbReference type="PROSITE" id="PS50885"/>
    </source>
</evidence>
<keyword evidence="2" id="KW-1003">Cell membrane</keyword>
<evidence type="ECO:0000259" key="11">
    <source>
        <dbReference type="PROSITE" id="PS50111"/>
    </source>
</evidence>
<keyword evidence="3" id="KW-0145">Chemotaxis</keyword>
<dbReference type="Proteomes" id="UP000886818">
    <property type="component" value="Chromosome"/>
</dbReference>
<dbReference type="SMART" id="SM00283">
    <property type="entry name" value="MA"/>
    <property type="match status" value="1"/>
</dbReference>
<gene>
    <name evidence="13" type="ORF">KVH43_05900</name>
</gene>
<dbReference type="CDD" id="cd12913">
    <property type="entry name" value="PDC1_MCP_like"/>
    <property type="match status" value="1"/>
</dbReference>
<dbReference type="PANTHER" id="PTHR32089">
    <property type="entry name" value="METHYL-ACCEPTING CHEMOTAXIS PROTEIN MCPB"/>
    <property type="match status" value="1"/>
</dbReference>
<feature type="domain" description="Methyl-accepting transducer" evidence="11">
    <location>
        <begin position="380"/>
        <end position="637"/>
    </location>
</feature>
<dbReference type="InterPro" id="IPR003660">
    <property type="entry name" value="HAMP_dom"/>
</dbReference>
<dbReference type="CDD" id="cd12912">
    <property type="entry name" value="PDC2_MCP_like"/>
    <property type="match status" value="1"/>
</dbReference>
<evidence type="ECO:0000256" key="4">
    <source>
        <dbReference type="ARBA" id="ARBA00022692"/>
    </source>
</evidence>
<dbReference type="CDD" id="cd06225">
    <property type="entry name" value="HAMP"/>
    <property type="match status" value="1"/>
</dbReference>
<evidence type="ECO:0000256" key="1">
    <source>
        <dbReference type="ARBA" id="ARBA00004651"/>
    </source>
</evidence>
<evidence type="ECO:0000256" key="8">
    <source>
        <dbReference type="ARBA" id="ARBA00029447"/>
    </source>
</evidence>
<dbReference type="Pfam" id="PF00015">
    <property type="entry name" value="MCPsignal"/>
    <property type="match status" value="1"/>
</dbReference>
<keyword evidence="14" id="KW-1185">Reference proteome</keyword>
<dbReference type="PROSITE" id="PS50111">
    <property type="entry name" value="CHEMOTAXIS_TRANSDUC_2"/>
    <property type="match status" value="1"/>
</dbReference>
<organism evidence="13 14">
    <name type="scientific">Crassaminicella indica</name>
    <dbReference type="NCBI Taxonomy" id="2855394"/>
    <lineage>
        <taxon>Bacteria</taxon>
        <taxon>Bacillati</taxon>
        <taxon>Bacillota</taxon>
        <taxon>Clostridia</taxon>
        <taxon>Eubacteriales</taxon>
        <taxon>Clostridiaceae</taxon>
        <taxon>Crassaminicella</taxon>
    </lineage>
</organism>
<sequence length="666" mass="73292">MKRGIRFKLIVSFILLITIPMAAVGVNCFKNSVHIMKKELKAGMATTMKEVGNMIDSHLEELEENISIFSTDANVEQIFNNPDSVKWMIEYFGNYCKNHTDVLSVYIGTRDKKLYAYPVIVDLEEGWDPTTRPWYKDAVSKNTFVWSEPYVDDDTGKNVITISKPVYDSRHGNEFVGVVAIDISLEQLSNVVDNVKLGEKGYAFLADRKGKILAHPKKDLLGKEILNKAIATAINQKSIDTIDYVENEDGIEKEKFAVVTTIDRVGWKLIGNMYVDEINDQYQTLLKSTLIIGALALIIAIGISVFISGNITKHLRALSMDMEKIKEGDLTVECKVQSKDEVGTLAESFHTMKEGLRTLLNEVSKASSEVGHFAETLAASSQESSAFSDEIANAVDEIAKGASHQAGEAENGSNMVGALASKLESLEKDAKDMLDSSQLVLKANKKGVETVNLLKDKTKVNNEAIEKIVTAVTELDTHSQNIGSILETISIIAEQTNLLALNAAIEAARAGDAGKGFAVVAEEIRKLAEQSKQSVEEIREMTVNIQEHTHAAVDVMKEVKLRNTEQVMAVDEVNVSFEEIVQGIEIIGDKIQVINEYIKNMNDDGQNIVAAIENISSISQQTAASSEQVSASMQQQAATIEEIAGISEKLNQLAIKLNDQLNRFKV</sequence>
<protein>
    <submittedName>
        <fullName evidence="13">Methyl-accepting chemotaxis protein</fullName>
    </submittedName>
</protein>
<reference evidence="13" key="1">
    <citation type="submission" date="2021-07" db="EMBL/GenBank/DDBJ databases">
        <title>Complete genome sequence of Crassaminicella sp. 143-21, isolated from a deep-sea hydrothermal vent.</title>
        <authorList>
            <person name="Li X."/>
        </authorList>
    </citation>
    <scope>NUCLEOTIDE SEQUENCE</scope>
    <source>
        <strain evidence="13">143-21</strain>
    </source>
</reference>
<accession>A0ABX8RDR3</accession>
<feature type="domain" description="HAMP" evidence="12">
    <location>
        <begin position="309"/>
        <end position="361"/>
    </location>
</feature>
<evidence type="ECO:0000256" key="6">
    <source>
        <dbReference type="ARBA" id="ARBA00023136"/>
    </source>
</evidence>
<evidence type="ECO:0000256" key="2">
    <source>
        <dbReference type="ARBA" id="ARBA00022475"/>
    </source>
</evidence>
<dbReference type="Pfam" id="PF02743">
    <property type="entry name" value="dCache_1"/>
    <property type="match status" value="1"/>
</dbReference>
<keyword evidence="5 10" id="KW-1133">Transmembrane helix</keyword>
<evidence type="ECO:0000256" key="5">
    <source>
        <dbReference type="ARBA" id="ARBA00022989"/>
    </source>
</evidence>